<evidence type="ECO:0000313" key="2">
    <source>
        <dbReference type="Proteomes" id="UP000765509"/>
    </source>
</evidence>
<evidence type="ECO:0000313" key="1">
    <source>
        <dbReference type="EMBL" id="MBW0557050.1"/>
    </source>
</evidence>
<dbReference type="Proteomes" id="UP000765509">
    <property type="component" value="Unassembled WGS sequence"/>
</dbReference>
<sequence>MLTRPHPPPDETLTLPPHLRPHHSLCFRTPASSSPQLTFLTLLQGPQVMPPTLPSPSLKPPRTCLILSDAYHPYARGHPQDETMIPGPLSALPPLTLLQPCLIFSATFNSYAHAAPSRYVSNAALNALYA</sequence>
<proteinExistence type="predicted"/>
<dbReference type="EMBL" id="AVOT02064719">
    <property type="protein sequence ID" value="MBW0557050.1"/>
    <property type="molecule type" value="Genomic_DNA"/>
</dbReference>
<organism evidence="1 2">
    <name type="scientific">Austropuccinia psidii MF-1</name>
    <dbReference type="NCBI Taxonomy" id="1389203"/>
    <lineage>
        <taxon>Eukaryota</taxon>
        <taxon>Fungi</taxon>
        <taxon>Dikarya</taxon>
        <taxon>Basidiomycota</taxon>
        <taxon>Pucciniomycotina</taxon>
        <taxon>Pucciniomycetes</taxon>
        <taxon>Pucciniales</taxon>
        <taxon>Sphaerophragmiaceae</taxon>
        <taxon>Austropuccinia</taxon>
    </lineage>
</organism>
<protein>
    <submittedName>
        <fullName evidence="1">Uncharacterized protein</fullName>
    </submittedName>
</protein>
<dbReference type="AlphaFoldDB" id="A0A9Q3J894"/>
<accession>A0A9Q3J894</accession>
<reference evidence="1" key="1">
    <citation type="submission" date="2021-03" db="EMBL/GenBank/DDBJ databases">
        <title>Draft genome sequence of rust myrtle Austropuccinia psidii MF-1, a brazilian biotype.</title>
        <authorList>
            <person name="Quecine M.C."/>
            <person name="Pachon D.M.R."/>
            <person name="Bonatelli M.L."/>
            <person name="Correr F.H."/>
            <person name="Franceschini L.M."/>
            <person name="Leite T.F."/>
            <person name="Margarido G.R.A."/>
            <person name="Almeida C.A."/>
            <person name="Ferrarezi J.A."/>
            <person name="Labate C.A."/>
        </authorList>
    </citation>
    <scope>NUCLEOTIDE SEQUENCE</scope>
    <source>
        <strain evidence="1">MF-1</strain>
    </source>
</reference>
<name>A0A9Q3J894_9BASI</name>
<comment type="caution">
    <text evidence="1">The sequence shown here is derived from an EMBL/GenBank/DDBJ whole genome shotgun (WGS) entry which is preliminary data.</text>
</comment>
<gene>
    <name evidence="1" type="ORF">O181_096765</name>
</gene>
<keyword evidence="2" id="KW-1185">Reference proteome</keyword>